<evidence type="ECO:0000259" key="1">
    <source>
        <dbReference type="SMART" id="SM00858"/>
    </source>
</evidence>
<dbReference type="InterPro" id="IPR013974">
    <property type="entry name" value="SAF"/>
</dbReference>
<organism evidence="2 3">
    <name type="scientific">Gluconacetobacter sacchari</name>
    <dbReference type="NCBI Taxonomy" id="92759"/>
    <lineage>
        <taxon>Bacteria</taxon>
        <taxon>Pseudomonadati</taxon>
        <taxon>Pseudomonadota</taxon>
        <taxon>Alphaproteobacteria</taxon>
        <taxon>Acetobacterales</taxon>
        <taxon>Acetobacteraceae</taxon>
        <taxon>Gluconacetobacter</taxon>
    </lineage>
</organism>
<reference evidence="2 3" key="1">
    <citation type="submission" date="2020-04" db="EMBL/GenBank/DDBJ databases">
        <title>Description of novel Gluconacetobacter.</title>
        <authorList>
            <person name="Sombolestani A."/>
        </authorList>
    </citation>
    <scope>NUCLEOTIDE SEQUENCE [LARGE SCALE GENOMIC DNA]</scope>
    <source>
        <strain evidence="2 3">LMG 19747</strain>
    </source>
</reference>
<comment type="caution">
    <text evidence="2">The sequence shown here is derived from an EMBL/GenBank/DDBJ whole genome shotgun (WGS) entry which is preliminary data.</text>
</comment>
<dbReference type="RefSeq" id="WP_182997937.1">
    <property type="nucleotide sequence ID" value="NZ_JABEQJ010000016.1"/>
</dbReference>
<gene>
    <name evidence="2" type="ORF">HLH48_12960</name>
</gene>
<dbReference type="Pfam" id="PF21135">
    <property type="entry name" value="DRL_cat"/>
    <property type="match status" value="1"/>
</dbReference>
<dbReference type="Proteomes" id="UP000589085">
    <property type="component" value="Unassembled WGS sequence"/>
</dbReference>
<dbReference type="InterPro" id="IPR036291">
    <property type="entry name" value="NAD(P)-bd_dom_sf"/>
</dbReference>
<feature type="domain" description="SAF" evidence="1">
    <location>
        <begin position="355"/>
        <end position="420"/>
    </location>
</feature>
<evidence type="ECO:0000313" key="3">
    <source>
        <dbReference type="Proteomes" id="UP000589085"/>
    </source>
</evidence>
<protein>
    <submittedName>
        <fullName evidence="2">NAD(P)-dependent oxidoreductase</fullName>
    </submittedName>
</protein>
<evidence type="ECO:0000313" key="2">
    <source>
        <dbReference type="EMBL" id="MBB2161070.1"/>
    </source>
</evidence>
<proteinExistence type="predicted"/>
<dbReference type="AlphaFoldDB" id="A0A7W4NSD0"/>
<dbReference type="CDD" id="cd11616">
    <property type="entry name" value="SAF_DH_OX_like"/>
    <property type="match status" value="1"/>
</dbReference>
<dbReference type="Gene3D" id="3.40.50.720">
    <property type="entry name" value="NAD(P)-binding Rossmann-like Domain"/>
    <property type="match status" value="1"/>
</dbReference>
<dbReference type="InterPro" id="IPR048423">
    <property type="entry name" value="DRL_cat"/>
</dbReference>
<accession>A0A7W4NSD0</accession>
<dbReference type="EMBL" id="JABEQJ010000016">
    <property type="protein sequence ID" value="MBB2161070.1"/>
    <property type="molecule type" value="Genomic_DNA"/>
</dbReference>
<name>A0A7W4NSD0_9PROT</name>
<dbReference type="SMART" id="SM00858">
    <property type="entry name" value="SAF"/>
    <property type="match status" value="1"/>
</dbReference>
<dbReference type="SUPFAM" id="SSF51735">
    <property type="entry name" value="NAD(P)-binding Rossmann-fold domains"/>
    <property type="match status" value="1"/>
</dbReference>
<dbReference type="PANTHER" id="PTHR37850:SF1">
    <property type="entry name" value="SAF DOMAIN PROTEIN"/>
    <property type="match status" value="1"/>
</dbReference>
<dbReference type="PANTHER" id="PTHR37850">
    <property type="entry name" value="STRU PROTEIN"/>
    <property type="match status" value="1"/>
</dbReference>
<sequence>MIIVDTALKKREAEGLPVTVAIVGAGTQARAIARTIEIATPGMRVVAVANRTRANGEAVFTELGLDPVWCPDGAALDAAIAAGQRAVTDDPLLLAGATGIDAVVEATGSMEYAARAVLAAIEGGKHLIQVNAELDGTIGPILKVKADAAGVVYSAGDGDQPGVMMNLVRFMEGVGVRPVLCGSIKGLYDPYRTPDTQVSFARKWGLDPAMAASFADGTKISFEQTVIANGTGMKVARRGMIGPDFSGGDPYAPLVPLEETTGAFAAHLDAHLAAGGPGLVDYVIGARPGPGVFVIGTMEDARQRHFLNYYKMGSGPYYCFYTAFHLCHFEVPGSIARAVLFGDATLAPLAGPSVGVVALAKKDLAPGDVISALGGFEAYGMIENIETMRAENLIPLGLAIGGQVNRPIPRDQPITFADIDLPEGRTIDRLYAEQEAAFAPSVLVDEVVYDLS</sequence>